<evidence type="ECO:0000313" key="2">
    <source>
        <dbReference type="Proteomes" id="UP000065807"/>
    </source>
</evidence>
<evidence type="ECO:0000313" key="1">
    <source>
        <dbReference type="EMBL" id="BAS26615.1"/>
    </source>
</evidence>
<dbReference type="Proteomes" id="UP000065807">
    <property type="component" value="Chromosome"/>
</dbReference>
<dbReference type="EMBL" id="AP014924">
    <property type="protein sequence ID" value="BAS26615.1"/>
    <property type="molecule type" value="Genomic_DNA"/>
</dbReference>
<organism evidence="1 2">
    <name type="scientific">Limnochorda pilosa</name>
    <dbReference type="NCBI Taxonomy" id="1555112"/>
    <lineage>
        <taxon>Bacteria</taxon>
        <taxon>Bacillati</taxon>
        <taxon>Bacillota</taxon>
        <taxon>Limnochordia</taxon>
        <taxon>Limnochordales</taxon>
        <taxon>Limnochordaceae</taxon>
        <taxon>Limnochorda</taxon>
    </lineage>
</organism>
<reference evidence="2" key="1">
    <citation type="submission" date="2015-07" db="EMBL/GenBank/DDBJ databases">
        <title>Complete genome sequence and phylogenetic analysis of Limnochorda pilosa.</title>
        <authorList>
            <person name="Watanabe M."/>
            <person name="Kojima H."/>
            <person name="Fukui M."/>
        </authorList>
    </citation>
    <scope>NUCLEOTIDE SEQUENCE [LARGE SCALE GENOMIC DNA]</scope>
    <source>
        <strain evidence="2">HC45</strain>
    </source>
</reference>
<dbReference type="STRING" id="1555112.LIP_0758"/>
<dbReference type="AlphaFoldDB" id="A0A0K2SHQ0"/>
<dbReference type="KEGG" id="lpil:LIP_0758"/>
<keyword evidence="2" id="KW-1185">Reference proteome</keyword>
<accession>A0A0K2SHQ0</accession>
<name>A0A0K2SHQ0_LIMPI</name>
<gene>
    <name evidence="1" type="ORF">LIP_0758</name>
</gene>
<reference evidence="2" key="2">
    <citation type="journal article" date="2016" name="Int. J. Syst. Evol. Microbiol.">
        <title>Complete genome sequence and cell structure of Limnochorda pilosa, a Gram-negative spore-former within the phylum Firmicutes.</title>
        <authorList>
            <person name="Watanabe M."/>
            <person name="Kojima H."/>
            <person name="Fukui M."/>
        </authorList>
    </citation>
    <scope>NUCLEOTIDE SEQUENCE [LARGE SCALE GENOMIC DNA]</scope>
    <source>
        <strain evidence="2">HC45</strain>
    </source>
</reference>
<protein>
    <submittedName>
        <fullName evidence="1">Uncharacterized protein</fullName>
    </submittedName>
</protein>
<sequence length="78" mass="8437">MAPPPLHFNPADGFIYAVQPELGSLVATDPMTPRNDRFVPPVAQGLRMPACVRFGEEGSSMSTCSLADGVVWKVNDYL</sequence>
<proteinExistence type="predicted"/>